<dbReference type="PROSITE" id="PS00216">
    <property type="entry name" value="SUGAR_TRANSPORT_1"/>
    <property type="match status" value="1"/>
</dbReference>
<keyword evidence="10" id="KW-1185">Reference proteome</keyword>
<feature type="transmembrane region" description="Helical" evidence="7">
    <location>
        <begin position="134"/>
        <end position="155"/>
    </location>
</feature>
<dbReference type="Proteomes" id="UP000635983">
    <property type="component" value="Unassembled WGS sequence"/>
</dbReference>
<dbReference type="InterPro" id="IPR036259">
    <property type="entry name" value="MFS_trans_sf"/>
</dbReference>
<gene>
    <name evidence="9" type="ORF">GCM10009304_35870</name>
</gene>
<keyword evidence="6 7" id="KW-0472">Membrane</keyword>
<dbReference type="SUPFAM" id="SSF103473">
    <property type="entry name" value="MFS general substrate transporter"/>
    <property type="match status" value="1"/>
</dbReference>
<comment type="caution">
    <text evidence="9">The sequence shown here is derived from an EMBL/GenBank/DDBJ whole genome shotgun (WGS) entry which is preliminary data.</text>
</comment>
<reference evidence="9" key="1">
    <citation type="journal article" date="2014" name="Int. J. Syst. Evol. Microbiol.">
        <title>Complete genome sequence of Corynebacterium casei LMG S-19264T (=DSM 44701T), isolated from a smear-ripened cheese.</title>
        <authorList>
            <consortium name="US DOE Joint Genome Institute (JGI-PGF)"/>
            <person name="Walter F."/>
            <person name="Albersmeier A."/>
            <person name="Kalinowski J."/>
            <person name="Ruckert C."/>
        </authorList>
    </citation>
    <scope>NUCLEOTIDE SEQUENCE</scope>
    <source>
        <strain evidence="9">JCM 30078</strain>
    </source>
</reference>
<evidence type="ECO:0000256" key="3">
    <source>
        <dbReference type="ARBA" id="ARBA00022475"/>
    </source>
</evidence>
<dbReference type="Pfam" id="PF07690">
    <property type="entry name" value="MFS_1"/>
    <property type="match status" value="1"/>
</dbReference>
<evidence type="ECO:0000256" key="7">
    <source>
        <dbReference type="SAM" id="Phobius"/>
    </source>
</evidence>
<dbReference type="PANTHER" id="PTHR23517">
    <property type="entry name" value="RESISTANCE PROTEIN MDTM, PUTATIVE-RELATED-RELATED"/>
    <property type="match status" value="1"/>
</dbReference>
<dbReference type="RefSeq" id="WP_188985172.1">
    <property type="nucleotide sequence ID" value="NZ_BMPO01000009.1"/>
</dbReference>
<feature type="transmembrane region" description="Helical" evidence="7">
    <location>
        <begin position="366"/>
        <end position="383"/>
    </location>
</feature>
<organism evidence="9 10">
    <name type="scientific">Pseudomonas matsuisoli</name>
    <dbReference type="NCBI Taxonomy" id="1515666"/>
    <lineage>
        <taxon>Bacteria</taxon>
        <taxon>Pseudomonadati</taxon>
        <taxon>Pseudomonadota</taxon>
        <taxon>Gammaproteobacteria</taxon>
        <taxon>Pseudomonadales</taxon>
        <taxon>Pseudomonadaceae</taxon>
        <taxon>Pseudomonas</taxon>
    </lineage>
</organism>
<keyword evidence="2" id="KW-0813">Transport</keyword>
<dbReference type="EMBL" id="BMPO01000009">
    <property type="protein sequence ID" value="GGK06569.1"/>
    <property type="molecule type" value="Genomic_DNA"/>
</dbReference>
<dbReference type="InterPro" id="IPR005829">
    <property type="entry name" value="Sugar_transporter_CS"/>
</dbReference>
<evidence type="ECO:0000313" key="10">
    <source>
        <dbReference type="Proteomes" id="UP000635983"/>
    </source>
</evidence>
<protein>
    <submittedName>
        <fullName evidence="9">MFS transporter</fullName>
    </submittedName>
</protein>
<dbReference type="InterPro" id="IPR011701">
    <property type="entry name" value="MFS"/>
</dbReference>
<evidence type="ECO:0000313" key="9">
    <source>
        <dbReference type="EMBL" id="GGK06569.1"/>
    </source>
</evidence>
<keyword evidence="3" id="KW-1003">Cell membrane</keyword>
<dbReference type="AlphaFoldDB" id="A0A917V140"/>
<feature type="transmembrane region" description="Helical" evidence="7">
    <location>
        <begin position="274"/>
        <end position="292"/>
    </location>
</feature>
<name>A0A917V140_9PSED</name>
<evidence type="ECO:0000259" key="8">
    <source>
        <dbReference type="PROSITE" id="PS50850"/>
    </source>
</evidence>
<evidence type="ECO:0000256" key="1">
    <source>
        <dbReference type="ARBA" id="ARBA00004651"/>
    </source>
</evidence>
<feature type="transmembrane region" description="Helical" evidence="7">
    <location>
        <begin position="241"/>
        <end position="262"/>
    </location>
</feature>
<dbReference type="InterPro" id="IPR050171">
    <property type="entry name" value="MFS_Transporters"/>
</dbReference>
<feature type="domain" description="Major facilitator superfamily (MFS) profile" evidence="8">
    <location>
        <begin position="7"/>
        <end position="393"/>
    </location>
</feature>
<keyword evidence="5 7" id="KW-1133">Transmembrane helix</keyword>
<dbReference type="GO" id="GO:0005886">
    <property type="term" value="C:plasma membrane"/>
    <property type="evidence" value="ECO:0007669"/>
    <property type="project" value="UniProtKB-SubCell"/>
</dbReference>
<feature type="transmembrane region" description="Helical" evidence="7">
    <location>
        <begin position="161"/>
        <end position="180"/>
    </location>
</feature>
<proteinExistence type="predicted"/>
<sequence>MLNFTPRLRLTYLASVLLAFLAASSAPTPLYRLYQQEWHFSSAILTVVFAVYAFGLLAALLTTGRLSDHVGRRPVLALALVLEALSMGLFLWADDVPLLIAARLLQGVATGVATSVIGAALIDTDRERGPLLNSLSPLLGMACGALGSGLLAQYAPQPLHLVYAVLLGVFVLQAVSLVWVGETVSREPGALASLRPQLSIPCQARSALWQVLPVNTSVWAMGGFTLSLAPTVMRDATGNGSMLLGGVLVAALTLPGATAIYCLREAPPLWTLRLGTRFLLGGLLVFLSGMHLSRPEIIVLGTLTAGVGFGAGFLGAVRTVMPLADLHERAGLLASFYTLSYLAFCVPALAAGFVARELGVIATTDGYGAAIVILCLFALARMGRLESAPQASR</sequence>
<dbReference type="PROSITE" id="PS50850">
    <property type="entry name" value="MFS"/>
    <property type="match status" value="1"/>
</dbReference>
<comment type="subcellular location">
    <subcellularLocation>
        <location evidence="1">Cell membrane</location>
        <topology evidence="1">Multi-pass membrane protein</topology>
    </subcellularLocation>
</comment>
<feature type="transmembrane region" description="Helical" evidence="7">
    <location>
        <begin position="41"/>
        <end position="63"/>
    </location>
</feature>
<dbReference type="InterPro" id="IPR020846">
    <property type="entry name" value="MFS_dom"/>
</dbReference>
<feature type="transmembrane region" description="Helical" evidence="7">
    <location>
        <begin position="207"/>
        <end position="229"/>
    </location>
</feature>
<dbReference type="Gene3D" id="1.20.1250.20">
    <property type="entry name" value="MFS general substrate transporter like domains"/>
    <property type="match status" value="1"/>
</dbReference>
<feature type="transmembrane region" description="Helical" evidence="7">
    <location>
        <begin position="75"/>
        <end position="93"/>
    </location>
</feature>
<evidence type="ECO:0000256" key="6">
    <source>
        <dbReference type="ARBA" id="ARBA00023136"/>
    </source>
</evidence>
<feature type="transmembrane region" description="Helical" evidence="7">
    <location>
        <begin position="332"/>
        <end position="354"/>
    </location>
</feature>
<keyword evidence="4 7" id="KW-0812">Transmembrane</keyword>
<evidence type="ECO:0000256" key="4">
    <source>
        <dbReference type="ARBA" id="ARBA00022692"/>
    </source>
</evidence>
<dbReference type="GO" id="GO:0022857">
    <property type="term" value="F:transmembrane transporter activity"/>
    <property type="evidence" value="ECO:0007669"/>
    <property type="project" value="InterPro"/>
</dbReference>
<reference evidence="9" key="2">
    <citation type="submission" date="2020-09" db="EMBL/GenBank/DDBJ databases">
        <authorList>
            <person name="Sun Q."/>
            <person name="Ohkuma M."/>
        </authorList>
    </citation>
    <scope>NUCLEOTIDE SEQUENCE</scope>
    <source>
        <strain evidence="9">JCM 30078</strain>
    </source>
</reference>
<accession>A0A917V140</accession>
<evidence type="ECO:0000256" key="5">
    <source>
        <dbReference type="ARBA" id="ARBA00022989"/>
    </source>
</evidence>
<dbReference type="PANTHER" id="PTHR23517:SF13">
    <property type="entry name" value="MAJOR FACILITATOR SUPERFAMILY MFS_1"/>
    <property type="match status" value="1"/>
</dbReference>
<feature type="transmembrane region" description="Helical" evidence="7">
    <location>
        <begin position="99"/>
        <end position="122"/>
    </location>
</feature>
<feature type="transmembrane region" description="Helical" evidence="7">
    <location>
        <begin position="298"/>
        <end position="320"/>
    </location>
</feature>
<evidence type="ECO:0000256" key="2">
    <source>
        <dbReference type="ARBA" id="ARBA00022448"/>
    </source>
</evidence>